<dbReference type="GO" id="GO:0031177">
    <property type="term" value="F:phosphopantetheine binding"/>
    <property type="evidence" value="ECO:0007669"/>
    <property type="project" value="TreeGrafter"/>
</dbReference>
<organism evidence="3 4">
    <name type="scientific">Micromonospora eburnea</name>
    <dbReference type="NCBI Taxonomy" id="227316"/>
    <lineage>
        <taxon>Bacteria</taxon>
        <taxon>Bacillati</taxon>
        <taxon>Actinomycetota</taxon>
        <taxon>Actinomycetes</taxon>
        <taxon>Micromonosporales</taxon>
        <taxon>Micromonosporaceae</taxon>
        <taxon>Micromonospora</taxon>
    </lineage>
</organism>
<dbReference type="AlphaFoldDB" id="A0A1C6VL28"/>
<keyword evidence="4" id="KW-1185">Reference proteome</keyword>
<dbReference type="Pfam" id="PF00501">
    <property type="entry name" value="AMP-binding"/>
    <property type="match status" value="1"/>
</dbReference>
<dbReference type="GO" id="GO:0005737">
    <property type="term" value="C:cytoplasm"/>
    <property type="evidence" value="ECO:0007669"/>
    <property type="project" value="TreeGrafter"/>
</dbReference>
<dbReference type="Proteomes" id="UP000199696">
    <property type="component" value="Unassembled WGS sequence"/>
</dbReference>
<evidence type="ECO:0000313" key="4">
    <source>
        <dbReference type="Proteomes" id="UP000199696"/>
    </source>
</evidence>
<dbReference type="RefSeq" id="WP_091125356.1">
    <property type="nucleotide sequence ID" value="NZ_FMHY01000002.1"/>
</dbReference>
<dbReference type="PANTHER" id="PTHR45527:SF1">
    <property type="entry name" value="FATTY ACID SYNTHASE"/>
    <property type="match status" value="1"/>
</dbReference>
<feature type="domain" description="AMP-dependent synthetase/ligase" evidence="1">
    <location>
        <begin position="131"/>
        <end position="337"/>
    </location>
</feature>
<dbReference type="InterPro" id="IPR042099">
    <property type="entry name" value="ANL_N_sf"/>
</dbReference>
<evidence type="ECO:0000259" key="1">
    <source>
        <dbReference type="Pfam" id="PF00501"/>
    </source>
</evidence>
<dbReference type="SUPFAM" id="SSF56801">
    <property type="entry name" value="Acetyl-CoA synthetase-like"/>
    <property type="match status" value="1"/>
</dbReference>
<accession>A0A1C6VL28</accession>
<dbReference type="EMBL" id="FMHY01000002">
    <property type="protein sequence ID" value="SCL66600.1"/>
    <property type="molecule type" value="Genomic_DNA"/>
</dbReference>
<dbReference type="InterPro" id="IPR045851">
    <property type="entry name" value="AMP-bd_C_sf"/>
</dbReference>
<proteinExistence type="predicted"/>
<gene>
    <name evidence="3" type="ORF">GA0070604_5736</name>
</gene>
<dbReference type="PANTHER" id="PTHR45527">
    <property type="entry name" value="NONRIBOSOMAL PEPTIDE SYNTHETASE"/>
    <property type="match status" value="1"/>
</dbReference>
<evidence type="ECO:0000313" key="3">
    <source>
        <dbReference type="EMBL" id="SCL66600.1"/>
    </source>
</evidence>
<dbReference type="OrthoDB" id="3802848at2"/>
<name>A0A1C6VL28_9ACTN</name>
<evidence type="ECO:0000259" key="2">
    <source>
        <dbReference type="Pfam" id="PF13193"/>
    </source>
</evidence>
<dbReference type="InterPro" id="IPR025110">
    <property type="entry name" value="AMP-bd_C"/>
</dbReference>
<sequence length="483" mass="51662">MPTRSFCTAFREQVRGRPDAPALFWAGRQISYRDLAHLVVAAERALADLALDPELPLCVPAVKSPETIALLIAAFAADRRVLLPSASLGSESLTRLSAEVGCAHILRATPDGLTVRASGADGRRLPGAGLLLTTSGSTGTPKVVDLAADGVDAFLAWAGRAFRIGPDARVLNYAPLNFDLCLLDVWAALAAGACVELVDPDRAVDGAWLAELCRDRKPTVVQAVPLFFRLVTEAGGRFPWVRDVLLTGDVVPLALLDRITDAFPNARLWNVYGCTETNDSFLCRVDPDEVRAQGAMPIGHPIDGVEVSVLDADGAEVTGAGTGELVVRTPFRARGYLDARLDAERWRDGWFRTGDLVRRDASGAYFLTGRNDHQVKVRGVRTNLQEVEQVVLAHPGVLEAAVVAVPDSNEGNVLLAVVRPTPASGVNGLHLRLHCAAALPRTAIPGAFELVDEALPRTSTGKVDRNALRARRGRALAGTIERS</sequence>
<dbReference type="InterPro" id="IPR020845">
    <property type="entry name" value="AMP-binding_CS"/>
</dbReference>
<dbReference type="GO" id="GO:0044550">
    <property type="term" value="P:secondary metabolite biosynthetic process"/>
    <property type="evidence" value="ECO:0007669"/>
    <property type="project" value="TreeGrafter"/>
</dbReference>
<dbReference type="GO" id="GO:0016874">
    <property type="term" value="F:ligase activity"/>
    <property type="evidence" value="ECO:0007669"/>
    <property type="project" value="UniProtKB-KW"/>
</dbReference>
<keyword evidence="3" id="KW-0436">Ligase</keyword>
<reference evidence="4" key="1">
    <citation type="submission" date="2016-06" db="EMBL/GenBank/DDBJ databases">
        <authorList>
            <person name="Varghese N."/>
            <person name="Submissions Spin"/>
        </authorList>
    </citation>
    <scope>NUCLEOTIDE SEQUENCE [LARGE SCALE GENOMIC DNA]</scope>
    <source>
        <strain evidence="4">DSM 44814</strain>
    </source>
</reference>
<dbReference type="InterPro" id="IPR000873">
    <property type="entry name" value="AMP-dep_synth/lig_dom"/>
</dbReference>
<dbReference type="Pfam" id="PF13193">
    <property type="entry name" value="AMP-binding_C"/>
    <property type="match status" value="1"/>
</dbReference>
<feature type="domain" description="AMP-binding enzyme C-terminal" evidence="2">
    <location>
        <begin position="386"/>
        <end position="462"/>
    </location>
</feature>
<dbReference type="Gene3D" id="3.30.300.30">
    <property type="match status" value="1"/>
</dbReference>
<dbReference type="GO" id="GO:0043041">
    <property type="term" value="P:amino acid activation for nonribosomal peptide biosynthetic process"/>
    <property type="evidence" value="ECO:0007669"/>
    <property type="project" value="TreeGrafter"/>
</dbReference>
<protein>
    <submittedName>
        <fullName evidence="3">Acyl-CoA synthetase (AMP-forming)/AMP-acid ligase II</fullName>
    </submittedName>
</protein>
<dbReference type="PROSITE" id="PS00455">
    <property type="entry name" value="AMP_BINDING"/>
    <property type="match status" value="1"/>
</dbReference>
<dbReference type="STRING" id="227316.GA0070604_5736"/>
<dbReference type="Gene3D" id="3.40.50.12780">
    <property type="entry name" value="N-terminal domain of ligase-like"/>
    <property type="match status" value="1"/>
</dbReference>